<evidence type="ECO:0000313" key="7">
    <source>
        <dbReference type="Proteomes" id="UP000433532"/>
    </source>
</evidence>
<dbReference type="EMBL" id="WOAD01000036">
    <property type="protein sequence ID" value="MUI38876.1"/>
    <property type="molecule type" value="Genomic_DNA"/>
</dbReference>
<organism evidence="1">
    <name type="scientific">Pseudomonas aeruginosa</name>
    <dbReference type="NCBI Taxonomy" id="287"/>
    <lineage>
        <taxon>Bacteria</taxon>
        <taxon>Pseudomonadati</taxon>
        <taxon>Pseudomonadota</taxon>
        <taxon>Gammaproteobacteria</taxon>
        <taxon>Pseudomonadales</taxon>
        <taxon>Pseudomonadaceae</taxon>
        <taxon>Pseudomonas</taxon>
    </lineage>
</organism>
<name>A0A1V0M626_PSEAI</name>
<evidence type="ECO:0000313" key="4">
    <source>
        <dbReference type="EMBL" id="RTS41180.1"/>
    </source>
</evidence>
<evidence type="ECO:0000313" key="6">
    <source>
        <dbReference type="Proteomes" id="UP000276985"/>
    </source>
</evidence>
<geneLocation type="plasmid" evidence="5 8">
    <name>unnamed1</name>
</geneLocation>
<keyword evidence="1" id="KW-0614">Plasmid</keyword>
<geneLocation type="plasmid" evidence="1">
    <name>pJB37</name>
</geneLocation>
<dbReference type="EMBL" id="RXTL01000037">
    <property type="protein sequence ID" value="RTS41180.1"/>
    <property type="molecule type" value="Genomic_DNA"/>
</dbReference>
<accession>A0A1V0M626</accession>
<dbReference type="Proteomes" id="UP000433532">
    <property type="component" value="Unassembled WGS sequence"/>
</dbReference>
<reference evidence="4 6" key="2">
    <citation type="submission" date="2018-12" db="EMBL/GenBank/DDBJ databases">
        <title>Pseudomonas aeruginosa Diversity Panel.</title>
        <authorList>
            <person name="Snesrud E."/>
            <person name="Mcgann P."/>
        </authorList>
    </citation>
    <scope>NUCLEOTIDE SEQUENCE [LARGE SCALE GENOMIC DNA]</scope>
    <source>
        <strain evidence="4 6">MRSN6241</strain>
    </source>
</reference>
<sequence length="73" mass="8385">MSKAVQGWYRSRPGIYQHETGARIWSHTAPSKAGNQALQWEVRLSDGSRQSGFKSMSDAMRLAQEFDPEIRRF</sequence>
<reference evidence="2 7" key="3">
    <citation type="submission" date="2019-11" db="EMBL/GenBank/DDBJ databases">
        <title>Genomes of ocular Pseudomonas aeruginosa isolates.</title>
        <authorList>
            <person name="Khan M."/>
            <person name="Rice S.A."/>
            <person name="Willcox M.D.P."/>
            <person name="Stapleton F."/>
        </authorList>
    </citation>
    <scope>NUCLEOTIDE SEQUENCE [LARGE SCALE GENOMIC DNA]</scope>
    <source>
        <strain evidence="2 7">PA221</strain>
    </source>
</reference>
<dbReference type="Proteomes" id="UP001297540">
    <property type="component" value="Plasmid unnamed1"/>
</dbReference>
<evidence type="ECO:0000313" key="2">
    <source>
        <dbReference type="EMBL" id="MUI38876.1"/>
    </source>
</evidence>
<reference evidence="3" key="4">
    <citation type="submission" date="2020-01" db="EMBL/GenBank/DDBJ databases">
        <title>Bacteria Cultured from War Wounds Associated with the Conflict in Eastern Ukraine.</title>
        <authorList>
            <person name="Snesrud E."/>
            <person name="Galac M.R."/>
            <person name="Mc Gann P."/>
            <person name="Valentine K."/>
            <person name="Viacheslav K."/>
        </authorList>
    </citation>
    <scope>NUCLEOTIDE SEQUENCE</scope>
    <source>
        <strain evidence="3">VNMU148</strain>
    </source>
</reference>
<proteinExistence type="predicted"/>
<evidence type="ECO:0000313" key="3">
    <source>
        <dbReference type="EMBL" id="MZZ15999.1"/>
    </source>
</evidence>
<evidence type="ECO:0000313" key="5">
    <source>
        <dbReference type="EMBL" id="WOS74569.1"/>
    </source>
</evidence>
<evidence type="ECO:0000313" key="1">
    <source>
        <dbReference type="EMBL" id="ARD70345.1"/>
    </source>
</evidence>
<reference evidence="5" key="5">
    <citation type="submission" date="2023-06" db="EMBL/GenBank/DDBJ databases">
        <authorList>
            <consortium name="Clinical and Environmental Microbiology Branch: Whole genome sequencing antimicrobial resistance pathogens in the healthcare setting"/>
        </authorList>
    </citation>
    <scope>NUCLEOTIDE SEQUENCE</scope>
    <source>
        <strain evidence="5">2021CK-01020</strain>
        <plasmid evidence="5">unnamed1</plasmid>
    </source>
</reference>
<gene>
    <name evidence="4" type="ORF">DY940_27225</name>
    <name evidence="2" type="ORF">GNQ48_28130</name>
    <name evidence="3" type="ORF">GUL26_27415</name>
    <name evidence="5" type="ORF">L4V69_03015</name>
</gene>
<dbReference type="EMBL" id="KY494864">
    <property type="protein sequence ID" value="ARD70345.1"/>
    <property type="molecule type" value="Genomic_DNA"/>
</dbReference>
<evidence type="ECO:0000313" key="8">
    <source>
        <dbReference type="Proteomes" id="UP001297540"/>
    </source>
</evidence>
<dbReference type="EMBL" id="WXZT01000024">
    <property type="protein sequence ID" value="MZZ15999.1"/>
    <property type="molecule type" value="Genomic_DNA"/>
</dbReference>
<dbReference type="AlphaFoldDB" id="A0A1V0M626"/>
<reference evidence="1" key="1">
    <citation type="submission" date="2017-01" db="EMBL/GenBank/DDBJ databases">
        <title>Complete nucleotide sequence of an IncP-2 blaVIM-2-harboring megaplasmid from Pseudomonas aeruginosa.</title>
        <authorList>
            <person name="Botelho J."/>
            <person name="Grosso F."/>
            <person name="Mabrouk A."/>
            <person name="Peixe L."/>
        </authorList>
    </citation>
    <scope>NUCLEOTIDE SEQUENCE</scope>
    <source>
        <strain evidence="1">FFUP_PS_37</strain>
        <plasmid evidence="1">pJB37</plasmid>
    </source>
</reference>
<dbReference type="Proteomes" id="UP000644192">
    <property type="component" value="Unassembled WGS sequence"/>
</dbReference>
<dbReference type="EMBL" id="CP136985">
    <property type="protein sequence ID" value="WOS74569.1"/>
    <property type="molecule type" value="Genomic_DNA"/>
</dbReference>
<dbReference type="GeneID" id="93445023"/>
<dbReference type="RefSeq" id="WP_021018443.1">
    <property type="nucleotide sequence ID" value="NZ_BSAL01000001.1"/>
</dbReference>
<dbReference type="Proteomes" id="UP000276985">
    <property type="component" value="Unassembled WGS sequence"/>
</dbReference>
<reference evidence="5" key="6">
    <citation type="submission" date="2023-10" db="EMBL/GenBank/DDBJ databases">
        <title>Pathogen: clinical or host-associated sample.</title>
        <authorList>
            <person name="Hergert J."/>
            <person name="Casey R."/>
            <person name="Wagner J."/>
            <person name="Young E.L."/>
            <person name="Oakeson K.F."/>
        </authorList>
    </citation>
    <scope>NUCLEOTIDE SEQUENCE</scope>
    <source>
        <strain evidence="5">2021CK-01020</strain>
        <plasmid evidence="5">unnamed1</plasmid>
    </source>
</reference>
<protein>
    <submittedName>
        <fullName evidence="1">Uncharacterized protein</fullName>
    </submittedName>
</protein>